<reference evidence="2" key="1">
    <citation type="journal article" date="2020" name="New Phytol.">
        <title>Comparative genomics reveals dynamic genome evolution in host specialist ectomycorrhizal fungi.</title>
        <authorList>
            <person name="Lofgren L.A."/>
            <person name="Nguyen N.H."/>
            <person name="Vilgalys R."/>
            <person name="Ruytinx J."/>
            <person name="Liao H.L."/>
            <person name="Branco S."/>
            <person name="Kuo A."/>
            <person name="LaButti K."/>
            <person name="Lipzen A."/>
            <person name="Andreopoulos W."/>
            <person name="Pangilinan J."/>
            <person name="Riley R."/>
            <person name="Hundley H."/>
            <person name="Na H."/>
            <person name="Barry K."/>
            <person name="Grigoriev I.V."/>
            <person name="Stajich J.E."/>
            <person name="Kennedy P.G."/>
        </authorList>
    </citation>
    <scope>NUCLEOTIDE SEQUENCE</scope>
    <source>
        <strain evidence="2">FC203</strain>
    </source>
</reference>
<comment type="caution">
    <text evidence="2">The sequence shown here is derived from an EMBL/GenBank/DDBJ whole genome shotgun (WGS) entry which is preliminary data.</text>
</comment>
<dbReference type="EMBL" id="JABBWK010000103">
    <property type="protein sequence ID" value="KAG1893299.1"/>
    <property type="molecule type" value="Genomic_DNA"/>
</dbReference>
<evidence type="ECO:0000256" key="1">
    <source>
        <dbReference type="SAM" id="MobiDB-lite"/>
    </source>
</evidence>
<proteinExistence type="predicted"/>
<dbReference type="Proteomes" id="UP001195769">
    <property type="component" value="Unassembled WGS sequence"/>
</dbReference>
<feature type="region of interest" description="Disordered" evidence="1">
    <location>
        <begin position="429"/>
        <end position="455"/>
    </location>
</feature>
<evidence type="ECO:0000313" key="3">
    <source>
        <dbReference type="Proteomes" id="UP001195769"/>
    </source>
</evidence>
<dbReference type="GeneID" id="64662633"/>
<dbReference type="RefSeq" id="XP_041218875.1">
    <property type="nucleotide sequence ID" value="XM_041368335.1"/>
</dbReference>
<accession>A0AAD4DUB5</accession>
<feature type="compositionally biased region" description="Basic and acidic residues" evidence="1">
    <location>
        <begin position="442"/>
        <end position="455"/>
    </location>
</feature>
<feature type="compositionally biased region" description="Basic residues" evidence="1">
    <location>
        <begin position="429"/>
        <end position="441"/>
    </location>
</feature>
<sequence length="455" mass="51917">MSRDALRLQSSIKSMVNSIPSARQRTRAQTAAFLLGAYPELPSTQDKEINRTRAVQHLYEGMAEQRTPSPVDELTAQRCQAQLEKIEFRVPLHTLDRNQSTTYVDRSHSESDCPIDILDSIKATMDVSKTYQHLGWRLSTARRIDPPHRLLTTHDINSAFKAARTEHGSGRKTKKVAIEIVNTAVRLKEKQTRQQAGTSSAGGYTKELETVTSTLRCSDHPNLREDTFCWVDASQPNTPHYPLCTRDLQDWAKYLHETGDLDFVTLPRTPHFNEVRTTRKERTTVLSPLQRVPTEIISPVIHNHIHLSPATNDTISDGMFTRERGEGYTAPQPLKRTFALYMESDEESDDDELPQGIEDVLRTVHSRYPAMNFPQYVDKLKDRGIFYLPTAAHFGIRFYEEKVGMSEGSAYTFQSCICKSYERAELAKERRKTKGKKKARAHGNENEENIHPISF</sequence>
<protein>
    <submittedName>
        <fullName evidence="2">Uncharacterized protein</fullName>
    </submittedName>
</protein>
<keyword evidence="3" id="KW-1185">Reference proteome</keyword>
<gene>
    <name evidence="2" type="ORF">F5891DRAFT_1196629</name>
</gene>
<organism evidence="2 3">
    <name type="scientific">Suillus fuscotomentosus</name>
    <dbReference type="NCBI Taxonomy" id="1912939"/>
    <lineage>
        <taxon>Eukaryota</taxon>
        <taxon>Fungi</taxon>
        <taxon>Dikarya</taxon>
        <taxon>Basidiomycota</taxon>
        <taxon>Agaricomycotina</taxon>
        <taxon>Agaricomycetes</taxon>
        <taxon>Agaricomycetidae</taxon>
        <taxon>Boletales</taxon>
        <taxon>Suillineae</taxon>
        <taxon>Suillaceae</taxon>
        <taxon>Suillus</taxon>
    </lineage>
</organism>
<evidence type="ECO:0000313" key="2">
    <source>
        <dbReference type="EMBL" id="KAG1893299.1"/>
    </source>
</evidence>
<name>A0AAD4DUB5_9AGAM</name>
<dbReference type="AlphaFoldDB" id="A0AAD4DUB5"/>